<dbReference type="AlphaFoldDB" id="A0A562U2S2"/>
<reference evidence="2 3" key="1">
    <citation type="submission" date="2019-07" db="EMBL/GenBank/DDBJ databases">
        <title>Genomic Encyclopedia of Archaeal and Bacterial Type Strains, Phase II (KMG-II): from individual species to whole genera.</title>
        <authorList>
            <person name="Goeker M."/>
        </authorList>
    </citation>
    <scope>NUCLEOTIDE SEQUENCE [LARGE SCALE GENOMIC DNA]</scope>
    <source>
        <strain evidence="2 3">ATCC BAA-1854</strain>
    </source>
</reference>
<accession>A0A562U2S2</accession>
<sequence>MLKDEQKDSSESNKPSNSYLKFTGIAFQMMAIIGIFAYAGVKIDHAAGHNTQWVTALLSLIGVFIAMYIIIKSLKN</sequence>
<keyword evidence="1" id="KW-0812">Transmembrane</keyword>
<feature type="transmembrane region" description="Helical" evidence="1">
    <location>
        <begin position="53"/>
        <end position="71"/>
    </location>
</feature>
<dbReference type="EMBL" id="VLLI01000006">
    <property type="protein sequence ID" value="TWJ00034.1"/>
    <property type="molecule type" value="Genomic_DNA"/>
</dbReference>
<protein>
    <submittedName>
        <fullName evidence="2">Putative F0F1-ATPase subunit (Ca2+/Mg2+ transporter)</fullName>
    </submittedName>
</protein>
<gene>
    <name evidence="2" type="ORF">JN11_02449</name>
</gene>
<dbReference type="OrthoDB" id="9798708at2"/>
<dbReference type="InterPro" id="IPR032820">
    <property type="entry name" value="ATPase_put"/>
</dbReference>
<evidence type="ECO:0000256" key="1">
    <source>
        <dbReference type="SAM" id="Phobius"/>
    </source>
</evidence>
<evidence type="ECO:0000313" key="3">
    <source>
        <dbReference type="Proteomes" id="UP000317010"/>
    </source>
</evidence>
<keyword evidence="3" id="KW-1185">Reference proteome</keyword>
<comment type="caution">
    <text evidence="2">The sequence shown here is derived from an EMBL/GenBank/DDBJ whole genome shotgun (WGS) entry which is preliminary data.</text>
</comment>
<dbReference type="RefSeq" id="WP_144912848.1">
    <property type="nucleotide sequence ID" value="NZ_VLLI01000006.1"/>
</dbReference>
<feature type="transmembrane region" description="Helical" evidence="1">
    <location>
        <begin position="20"/>
        <end position="41"/>
    </location>
</feature>
<organism evidence="2 3">
    <name type="scientific">Mucilaginibacter frigoritolerans</name>
    <dbReference type="NCBI Taxonomy" id="652788"/>
    <lineage>
        <taxon>Bacteria</taxon>
        <taxon>Pseudomonadati</taxon>
        <taxon>Bacteroidota</taxon>
        <taxon>Sphingobacteriia</taxon>
        <taxon>Sphingobacteriales</taxon>
        <taxon>Sphingobacteriaceae</taxon>
        <taxon>Mucilaginibacter</taxon>
    </lineage>
</organism>
<keyword evidence="1" id="KW-0472">Membrane</keyword>
<evidence type="ECO:0000313" key="2">
    <source>
        <dbReference type="EMBL" id="TWJ00034.1"/>
    </source>
</evidence>
<proteinExistence type="predicted"/>
<keyword evidence="1" id="KW-1133">Transmembrane helix</keyword>
<dbReference type="Proteomes" id="UP000317010">
    <property type="component" value="Unassembled WGS sequence"/>
</dbReference>
<dbReference type="Pfam" id="PF09527">
    <property type="entry name" value="ATPase_gene1"/>
    <property type="match status" value="1"/>
</dbReference>
<name>A0A562U2S2_9SPHI</name>